<name>A0ACC0UFY2_9AGAM</name>
<proteinExistence type="predicted"/>
<evidence type="ECO:0000313" key="1">
    <source>
        <dbReference type="EMBL" id="KAI9510488.1"/>
    </source>
</evidence>
<gene>
    <name evidence="1" type="ORF">F5148DRAFT_1178839</name>
</gene>
<dbReference type="EMBL" id="JAGFNK010000041">
    <property type="protein sequence ID" value="KAI9510488.1"/>
    <property type="molecule type" value="Genomic_DNA"/>
</dbReference>
<sequence>MSEPLSLGLDLSTQQLKSLLINERAVVVYDLAVGYDRDLPQYGTTNGAIYGPAAGHVTSPVAMWVQALDLILQRMKDAGVDFSRIRAVSGAGQQHGSVYWSTTAEDSLASLDPSKTLLSQLVPNAFSIHSSPIWQDSSTTRECRNLEDIIGGPQALADLTGSRAYERFTGAQIKKIRTERPDEYVKTARISLVSSFLPSLFLGSIAPIEVSDASGMNLMDIAHCRWDERLLRACGGTELKAKIGPEPVLGGTVLGKVSSWWVKRWGFHPDCLVTSFTGDNPATMVALSTPGDAVLSLGTSTTLLLAIPPSDTPPARFTTSHLLAHPTTAGAHIAMLCYKNGSLAREKVRNEYASGDWARFNELVAARTPGNEGYWGLYFPLPEIIPPNVIGNFYFKSEDGLTAPTPVEKLPDRAHPRAIVESQLLSIRARVAAILQQDTPHLRRLVLTGGASTNPIIRQLFADLFGIPVYVPEDTSEAAATGGALLARYAWRRSNGGFGGTFEEMRAGDADRMKLVAQPDKEITKVYDRLVEAYTLCEDFVVKACDKA</sequence>
<protein>
    <submittedName>
        <fullName evidence="1">Actin-like ATPase domain-containing protein</fullName>
    </submittedName>
</protein>
<accession>A0ACC0UFY2</accession>
<keyword evidence="2" id="KW-1185">Reference proteome</keyword>
<organism evidence="1 2">
    <name type="scientific">Russula earlei</name>
    <dbReference type="NCBI Taxonomy" id="71964"/>
    <lineage>
        <taxon>Eukaryota</taxon>
        <taxon>Fungi</taxon>
        <taxon>Dikarya</taxon>
        <taxon>Basidiomycota</taxon>
        <taxon>Agaricomycotina</taxon>
        <taxon>Agaricomycetes</taxon>
        <taxon>Russulales</taxon>
        <taxon>Russulaceae</taxon>
        <taxon>Russula</taxon>
    </lineage>
</organism>
<comment type="caution">
    <text evidence="1">The sequence shown here is derived from an EMBL/GenBank/DDBJ whole genome shotgun (WGS) entry which is preliminary data.</text>
</comment>
<evidence type="ECO:0000313" key="2">
    <source>
        <dbReference type="Proteomes" id="UP001207468"/>
    </source>
</evidence>
<reference evidence="1" key="1">
    <citation type="submission" date="2021-03" db="EMBL/GenBank/DDBJ databases">
        <title>Evolutionary priming and transition to the ectomycorrhizal habit in an iconic lineage of mushroom-forming fungi: is preadaptation a requirement?</title>
        <authorList>
            <consortium name="DOE Joint Genome Institute"/>
            <person name="Looney B.P."/>
            <person name="Miyauchi S."/>
            <person name="Morin E."/>
            <person name="Drula E."/>
            <person name="Courty P.E."/>
            <person name="Chicoki N."/>
            <person name="Fauchery L."/>
            <person name="Kohler A."/>
            <person name="Kuo A."/>
            <person name="LaButti K."/>
            <person name="Pangilinan J."/>
            <person name="Lipzen A."/>
            <person name="Riley R."/>
            <person name="Andreopoulos W."/>
            <person name="He G."/>
            <person name="Johnson J."/>
            <person name="Barry K.W."/>
            <person name="Grigoriev I.V."/>
            <person name="Nagy L."/>
            <person name="Hibbett D."/>
            <person name="Henrissat B."/>
            <person name="Matheny P.B."/>
            <person name="Labbe J."/>
            <person name="Martin A.F."/>
        </authorList>
    </citation>
    <scope>NUCLEOTIDE SEQUENCE</scope>
    <source>
        <strain evidence="1">BPL698</strain>
    </source>
</reference>
<dbReference type="Proteomes" id="UP001207468">
    <property type="component" value="Unassembled WGS sequence"/>
</dbReference>